<accession>A0A5M8QKE7</accession>
<dbReference type="RefSeq" id="WP_149098704.1">
    <property type="nucleotide sequence ID" value="NZ_BMMG01000003.1"/>
</dbReference>
<dbReference type="EMBL" id="VKKZ01000020">
    <property type="protein sequence ID" value="KAA6434762.1"/>
    <property type="molecule type" value="Genomic_DNA"/>
</dbReference>
<keyword evidence="4" id="KW-1185">Reference proteome</keyword>
<evidence type="ECO:0000313" key="2">
    <source>
        <dbReference type="EMBL" id="MFA1770698.1"/>
    </source>
</evidence>
<name>A0A5M8QKE7_9BACT</name>
<organism evidence="1 3">
    <name type="scientific">Rufibacter glacialis</name>
    <dbReference type="NCBI Taxonomy" id="1259555"/>
    <lineage>
        <taxon>Bacteria</taxon>
        <taxon>Pseudomonadati</taxon>
        <taxon>Bacteroidota</taxon>
        <taxon>Cytophagia</taxon>
        <taxon>Cytophagales</taxon>
        <taxon>Hymenobacteraceae</taxon>
        <taxon>Rufibacter</taxon>
    </lineage>
</organism>
<evidence type="ECO:0000313" key="4">
    <source>
        <dbReference type="Proteomes" id="UP001570846"/>
    </source>
</evidence>
<reference evidence="1 3" key="2">
    <citation type="submission" date="2019-09" db="EMBL/GenBank/DDBJ databases">
        <title>A bacterium isolated from glacier soil.</title>
        <authorList>
            <person name="Liu Q."/>
        </authorList>
    </citation>
    <scope>NUCLEOTIDE SEQUENCE [LARGE SCALE GENOMIC DNA]</scope>
    <source>
        <strain evidence="1 3">MDT1-10-3</strain>
    </source>
</reference>
<evidence type="ECO:0000313" key="3">
    <source>
        <dbReference type="Proteomes" id="UP000323866"/>
    </source>
</evidence>
<reference evidence="2 4" key="3">
    <citation type="submission" date="2024-08" db="EMBL/GenBank/DDBJ databases">
        <authorList>
            <person name="Wei W."/>
        </authorList>
    </citation>
    <scope>NUCLEOTIDE SEQUENCE [LARGE SCALE GENOMIC DNA]</scope>
    <source>
        <strain evidence="2 4">XU2</strain>
    </source>
</reference>
<gene>
    <name evidence="2" type="ORF">ACD591_05300</name>
    <name evidence="1" type="ORF">FOE74_11355</name>
</gene>
<dbReference type="EMBL" id="JBGOGF010000002">
    <property type="protein sequence ID" value="MFA1770698.1"/>
    <property type="molecule type" value="Genomic_DNA"/>
</dbReference>
<reference evidence="1 3" key="1">
    <citation type="submission" date="2019-07" db="EMBL/GenBank/DDBJ databases">
        <authorList>
            <person name="Qu J.-H."/>
        </authorList>
    </citation>
    <scope>NUCLEOTIDE SEQUENCE [LARGE SCALE GENOMIC DNA]</scope>
    <source>
        <strain evidence="1 3">MDT1-10-3</strain>
    </source>
</reference>
<dbReference type="AlphaFoldDB" id="A0A5M8QKE7"/>
<sequence length="202" mass="24016">MKSLILAFLICLPFYSLFAQKTEKVFYNSSLDAWGLLGSTETLLIPDDSVYLLYRISYGKLSGGSIDTLCFKDGVYEGEKWRITFNKKRMVLNHLGEFSWSKKLRFKEFERCDSFINRRQNYFYARLLYYELKETTQKLLKEPNEQWSNRPRHNSEIVPQKDSETHLRIYGEQCHKEFKLVADSIHKENIALLMKLAKKERE</sequence>
<proteinExistence type="predicted"/>
<comment type="caution">
    <text evidence="1">The sequence shown here is derived from an EMBL/GenBank/DDBJ whole genome shotgun (WGS) entry which is preliminary data.</text>
</comment>
<evidence type="ECO:0000313" key="1">
    <source>
        <dbReference type="EMBL" id="KAA6434762.1"/>
    </source>
</evidence>
<dbReference type="Proteomes" id="UP001570846">
    <property type="component" value="Unassembled WGS sequence"/>
</dbReference>
<dbReference type="Proteomes" id="UP000323866">
    <property type="component" value="Unassembled WGS sequence"/>
</dbReference>
<protein>
    <submittedName>
        <fullName evidence="1">Uncharacterized protein</fullName>
    </submittedName>
</protein>